<feature type="region of interest" description="Disordered" evidence="3">
    <location>
        <begin position="1189"/>
        <end position="1209"/>
    </location>
</feature>
<dbReference type="RefSeq" id="WP_069320751.1">
    <property type="nucleotide sequence ID" value="NZ_MDDS01000028.1"/>
</dbReference>
<reference evidence="5 6" key="1">
    <citation type="submission" date="2016-08" db="EMBL/GenBank/DDBJ databases">
        <title>Draft genome of the agarase producing Sphingomonas sp. MCT13.</title>
        <authorList>
            <person name="D'Andrea M.M."/>
            <person name="Rossolini G.M."/>
            <person name="Thaller M.C."/>
        </authorList>
    </citation>
    <scope>NUCLEOTIDE SEQUENCE [LARGE SCALE GENOMIC DNA]</scope>
    <source>
        <strain evidence="5 6">MCT13</strain>
    </source>
</reference>
<dbReference type="Pfam" id="PF03389">
    <property type="entry name" value="MobA_MobL"/>
    <property type="match status" value="1"/>
</dbReference>
<comment type="similarity">
    <text evidence="1">Belongs to the MobA/MobL family.</text>
</comment>
<name>A0A1E3LUR7_9SPHN</name>
<evidence type="ECO:0000313" key="5">
    <source>
        <dbReference type="EMBL" id="ODP37511.1"/>
    </source>
</evidence>
<feature type="region of interest" description="Disordered" evidence="3">
    <location>
        <begin position="881"/>
        <end position="1086"/>
    </location>
</feature>
<feature type="compositionally biased region" description="Basic and acidic residues" evidence="3">
    <location>
        <begin position="981"/>
        <end position="993"/>
    </location>
</feature>
<proteinExistence type="inferred from homology"/>
<dbReference type="OrthoDB" id="7570834at2"/>
<accession>A0A1E3LUR7</accession>
<sequence>MQLTDRLFHANAAVRALISRQALEELGGMRPARRVKLDKQQTSKRASAWTRSRQAIDLSFPAPPSWRPATRDGATSFHFSFSAISKVRSAAGPGTGGTATTNAASGFERYVTAHDPAANLAVGAERYVVDEHGHAGQSRTAFVVSNISDDPQTREAFWDAAHAASVTPSHPRLEIRPQRGDLADLARLADEDGTPVAVRTALRELAEELARDNAGPRQRVHSIDLDEAAFDWAGALDQDRYGTRRDDRLIHVVRPRGGVLQWRIETEFAYELDGDDDCAVAEDFGRMLDRLGLKYTIAAHHPTHRNDLRNRHPHILIYPGACRRCDDGSWEFGGKLQAGDIALRLGAIDRATLAKLWFEQRSAADVAALRRAFADMINARLEQRGVRRRYDPRTFAEMGIVQAPGEHLGSAAAARVDAGDAIDIDRSNAIKGWDGRRRQAARDIAVELAGHRAVIARIDDIDVPGGDVDLVALRDQHIALTDRLAGLLELLADHDLSTDMARSAADRLAVKSGDALAAIKAGTASAAEVRASASYRARNELALAHLDAVDDALMPHADTIRAARAEVSKMARALHDIADRITARIAQLEHAQDAARRAATWSGETVLLPARHPVPLDDDAHFEALVEHIQRQRSVEWATPADRFVQLVQAGGIDDLFMPVGLRAVDETLIARQPYARRFAGVLRQAGKRQEEEIGRVLAYISGHGEDGLLGDDAGAAPRTVRRHYRLYRDHPTFCARLPDARARFDAASRASSAVVDGVGMAGAGVTIASLPDAAGVGVPTSAADLHADVTQVTEAPTAPSPSVSESEMMAESVSPSRGVGQPVARSPSASASATAPRSSRTGGVVEQLVNDARDIGKASSTDATGARDNGRSIRVAEVAATPEAQTQTALAASANEVDRAAPMKQERTAVSTRLVDAETRTNPPSVGAVQTGPRSRVADLDAEPGTPVATPSVSDVGKEPEAVVASPDTGAQTVPSTPVEHARLSDTDDQVRVEQSVVRSLGRGLLQGGEAADDVGPPDRKSAAPSRHPVNIGQSPTSPTERLRDLVRQRPVHGGTSPPNPSPKPATQRTPLRPPRSATPERMNHDRRLHSVHQVVATFRAHTLYARADKSGQRAFDQSMQEPLNDIVAGRASLRIDGGVMLAATESDEVMDRLRTFTVSDAGYWLLVRIAEAVPGDAERFDSWQVLDQRGSTRSSPSTGRHGPGIGD</sequence>
<gene>
    <name evidence="5" type="ORF">BFL28_17530</name>
</gene>
<organism evidence="5 6">
    <name type="scientific">Sphingomonas turrisvirgatae</name>
    <dbReference type="NCBI Taxonomy" id="1888892"/>
    <lineage>
        <taxon>Bacteria</taxon>
        <taxon>Pseudomonadati</taxon>
        <taxon>Pseudomonadota</taxon>
        <taxon>Alphaproteobacteria</taxon>
        <taxon>Sphingomonadales</taxon>
        <taxon>Sphingomonadaceae</taxon>
        <taxon>Sphingomonas</taxon>
    </lineage>
</organism>
<feature type="compositionally biased region" description="Low complexity" evidence="3">
    <location>
        <begin position="801"/>
        <end position="817"/>
    </location>
</feature>
<evidence type="ECO:0000256" key="3">
    <source>
        <dbReference type="SAM" id="MobiDB-lite"/>
    </source>
</evidence>
<feature type="compositionally biased region" description="Basic and acidic residues" evidence="3">
    <location>
        <begin position="897"/>
        <end position="908"/>
    </location>
</feature>
<feature type="compositionally biased region" description="Low complexity" evidence="3">
    <location>
        <begin position="1191"/>
        <end position="1202"/>
    </location>
</feature>
<evidence type="ECO:0000313" key="6">
    <source>
        <dbReference type="Proteomes" id="UP000094487"/>
    </source>
</evidence>
<protein>
    <recommendedName>
        <fullName evidence="4">MobA/MobL protein domain-containing protein</fullName>
    </recommendedName>
</protein>
<feature type="domain" description="MobA/MobL protein" evidence="4">
    <location>
        <begin position="271"/>
        <end position="414"/>
    </location>
</feature>
<keyword evidence="2" id="KW-0184">Conjugation</keyword>
<feature type="region of interest" description="Disordered" evidence="3">
    <location>
        <begin position="794"/>
        <end position="845"/>
    </location>
</feature>
<dbReference type="STRING" id="1888892.BFL28_17530"/>
<evidence type="ECO:0000259" key="4">
    <source>
        <dbReference type="Pfam" id="PF03389"/>
    </source>
</evidence>
<evidence type="ECO:0000256" key="1">
    <source>
        <dbReference type="ARBA" id="ARBA00010873"/>
    </source>
</evidence>
<dbReference type="Gene3D" id="3.30.930.30">
    <property type="match status" value="1"/>
</dbReference>
<feature type="compositionally biased region" description="Low complexity" evidence="3">
    <location>
        <begin position="825"/>
        <end position="842"/>
    </location>
</feature>
<dbReference type="Proteomes" id="UP000094487">
    <property type="component" value="Unassembled WGS sequence"/>
</dbReference>
<comment type="caution">
    <text evidence="5">The sequence shown here is derived from an EMBL/GenBank/DDBJ whole genome shotgun (WGS) entry which is preliminary data.</text>
</comment>
<dbReference type="EMBL" id="MDDS01000028">
    <property type="protein sequence ID" value="ODP37511.1"/>
    <property type="molecule type" value="Genomic_DNA"/>
</dbReference>
<keyword evidence="6" id="KW-1185">Reference proteome</keyword>
<dbReference type="AlphaFoldDB" id="A0A1E3LUR7"/>
<evidence type="ECO:0000256" key="2">
    <source>
        <dbReference type="ARBA" id="ARBA00022971"/>
    </source>
</evidence>
<dbReference type="InterPro" id="IPR005053">
    <property type="entry name" value="MobA_MobL"/>
</dbReference>